<name>F0REM9_CELLC</name>
<dbReference type="GO" id="GO:0015074">
    <property type="term" value="P:DNA integration"/>
    <property type="evidence" value="ECO:0007669"/>
    <property type="project" value="UniProtKB-KW"/>
</dbReference>
<accession>F0REM9</accession>
<keyword evidence="1" id="KW-0229">DNA integration</keyword>
<evidence type="ECO:0000256" key="1">
    <source>
        <dbReference type="ARBA" id="ARBA00022908"/>
    </source>
</evidence>
<proteinExistence type="predicted"/>
<dbReference type="InterPro" id="IPR011010">
    <property type="entry name" value="DNA_brk_join_enz"/>
</dbReference>
<dbReference type="InterPro" id="IPR010998">
    <property type="entry name" value="Integrase_recombinase_N"/>
</dbReference>
<dbReference type="EMBL" id="CP002534">
    <property type="protein sequence ID" value="ADY31044.1"/>
    <property type="molecule type" value="Genomic_DNA"/>
</dbReference>
<dbReference type="KEGG" id="cly:Celly_3227"/>
<dbReference type="Gene3D" id="1.10.150.130">
    <property type="match status" value="1"/>
</dbReference>
<organism evidence="5 6">
    <name type="scientific">Cellulophaga lytica (strain ATCC 23178 / DSM 7489 / JCM 8516 / NBRC 14961 / NCIMB 1423 / VKM B-1433 / Cy l20)</name>
    <dbReference type="NCBI Taxonomy" id="867900"/>
    <lineage>
        <taxon>Bacteria</taxon>
        <taxon>Pseudomonadati</taxon>
        <taxon>Bacteroidota</taxon>
        <taxon>Flavobacteriia</taxon>
        <taxon>Flavobacteriales</taxon>
        <taxon>Flavobacteriaceae</taxon>
        <taxon>Cellulophaga</taxon>
    </lineage>
</organism>
<evidence type="ECO:0000313" key="6">
    <source>
        <dbReference type="Proteomes" id="UP000007487"/>
    </source>
</evidence>
<dbReference type="Proteomes" id="UP000007487">
    <property type="component" value="Chromosome"/>
</dbReference>
<evidence type="ECO:0000256" key="3">
    <source>
        <dbReference type="PROSITE-ProRule" id="PRU01248"/>
    </source>
</evidence>
<evidence type="ECO:0000259" key="4">
    <source>
        <dbReference type="PROSITE" id="PS51900"/>
    </source>
</evidence>
<dbReference type="PROSITE" id="PS51900">
    <property type="entry name" value="CB"/>
    <property type="match status" value="1"/>
</dbReference>
<dbReference type="HOGENOM" id="CLU_1073065_0_0_10"/>
<sequence>MKISLRKKKLATGRISLYLEYYNGYSIDENGKTIHDRAFEYLKLYLHGNPITANEKNENKQTLNLAENILTLKKAELIKGKFNIEDNQKGKTLLLDYYKKLQEERYESKGNYDNWEAAFKHLERFSKLNIAIKDIDEDFLKGFKKYLHKEARTNGETPLSQNTKYTYFNKLRAVLREAYAEGYLNIDVVKSVKGFSQGESKREYLTHSELQALSETKCKYSVFSRVSLVST</sequence>
<evidence type="ECO:0000256" key="2">
    <source>
        <dbReference type="ARBA" id="ARBA00023125"/>
    </source>
</evidence>
<dbReference type="RefSeq" id="WP_013622787.1">
    <property type="nucleotide sequence ID" value="NC_015167.1"/>
</dbReference>
<dbReference type="Pfam" id="PF13102">
    <property type="entry name" value="Phage_int_SAM_5"/>
    <property type="match status" value="1"/>
</dbReference>
<keyword evidence="6" id="KW-1185">Reference proteome</keyword>
<dbReference type="Pfam" id="PF17293">
    <property type="entry name" value="Arm-DNA-bind_5"/>
    <property type="match status" value="1"/>
</dbReference>
<keyword evidence="2 3" id="KW-0238">DNA-binding</keyword>
<dbReference type="GO" id="GO:0003677">
    <property type="term" value="F:DNA binding"/>
    <property type="evidence" value="ECO:0007669"/>
    <property type="project" value="UniProtKB-UniRule"/>
</dbReference>
<dbReference type="STRING" id="867900.Celly_3227"/>
<dbReference type="InterPro" id="IPR035386">
    <property type="entry name" value="Arm-DNA-bind_5"/>
</dbReference>
<dbReference type="AlphaFoldDB" id="F0REM9"/>
<dbReference type="SUPFAM" id="SSF56349">
    <property type="entry name" value="DNA breaking-rejoining enzymes"/>
    <property type="match status" value="1"/>
</dbReference>
<dbReference type="InterPro" id="IPR025269">
    <property type="entry name" value="SAM-like_dom"/>
</dbReference>
<dbReference type="InterPro" id="IPR044068">
    <property type="entry name" value="CB"/>
</dbReference>
<reference evidence="5 6" key="1">
    <citation type="journal article" date="2011" name="Stand. Genomic Sci.">
        <title>Complete genome sequence of Cellulophaga lytica type strain (LIM- 21).</title>
        <authorList>
            <person name="Pati A."/>
            <person name="Abt B."/>
            <person name="Teshima H."/>
            <person name="Nolan M."/>
            <person name="Lapidus A."/>
            <person name="Lucas S."/>
            <person name="Hammon N."/>
            <person name="Deshpande S."/>
            <person name="Cheng J.F."/>
            <person name="Tapia R."/>
            <person name="Han C."/>
            <person name="Goodwin L."/>
            <person name="Pitluck S."/>
            <person name="Liolios K."/>
            <person name="Pagani I."/>
            <person name="Mavromatis K."/>
            <person name="Ovchinikova G."/>
            <person name="Chen A."/>
            <person name="Palaniappan K."/>
            <person name="Land M."/>
            <person name="Hauser L."/>
            <person name="Jeffries C.D."/>
            <person name="Detter J.C."/>
            <person name="Brambilla E.M."/>
            <person name="Kannan K.P."/>
            <person name="Rohde M."/>
            <person name="Spring S."/>
            <person name="Goker M."/>
            <person name="Woyke T."/>
            <person name="Bristow J."/>
            <person name="Eisen J.A."/>
            <person name="Markowitz V."/>
            <person name="Hugenholtz P."/>
            <person name="Kyrpides N.C."/>
            <person name="Klenk H.P."/>
            <person name="Ivanova N."/>
        </authorList>
    </citation>
    <scope>NUCLEOTIDE SEQUENCE [LARGE SCALE GENOMIC DNA]</scope>
    <source>
        <strain evidence="6">ATCC 23178 / DSM 7489 / JCM 8516 / NBRC 14961 / NCIMB 1423 / VKM B-1433 / Cy l20</strain>
    </source>
</reference>
<evidence type="ECO:0000313" key="5">
    <source>
        <dbReference type="EMBL" id="ADY31044.1"/>
    </source>
</evidence>
<gene>
    <name evidence="5" type="ordered locus">Celly_3227</name>
</gene>
<protein>
    <submittedName>
        <fullName evidence="5">Tyrosine type site-specific recombinase</fullName>
    </submittedName>
</protein>
<dbReference type="eggNOG" id="COG4974">
    <property type="taxonomic scope" value="Bacteria"/>
</dbReference>
<feature type="domain" description="Core-binding (CB)" evidence="4">
    <location>
        <begin position="88"/>
        <end position="179"/>
    </location>
</feature>